<proteinExistence type="inferred from homology"/>
<dbReference type="PROSITE" id="PS00211">
    <property type="entry name" value="ABC_TRANSPORTER_1"/>
    <property type="match status" value="1"/>
</dbReference>
<evidence type="ECO:0000256" key="3">
    <source>
        <dbReference type="ARBA" id="ARBA00022448"/>
    </source>
</evidence>
<comment type="caution">
    <text evidence="8">The sequence shown here is derived from an EMBL/GenBank/DDBJ whole genome shotgun (WGS) entry which is preliminary data.</text>
</comment>
<keyword evidence="4" id="KW-0547">Nucleotide-binding</keyword>
<dbReference type="InterPro" id="IPR017871">
    <property type="entry name" value="ABC_transporter-like_CS"/>
</dbReference>
<dbReference type="InterPro" id="IPR027417">
    <property type="entry name" value="P-loop_NTPase"/>
</dbReference>
<dbReference type="SUPFAM" id="SSF52540">
    <property type="entry name" value="P-loop containing nucleoside triphosphate hydrolases"/>
    <property type="match status" value="1"/>
</dbReference>
<comment type="similarity">
    <text evidence="2">Belongs to the ABC transporter superfamily.</text>
</comment>
<dbReference type="InterPro" id="IPR003439">
    <property type="entry name" value="ABC_transporter-like_ATP-bd"/>
</dbReference>
<dbReference type="PROSITE" id="PS50893">
    <property type="entry name" value="ABC_TRANSPORTER_2"/>
    <property type="match status" value="1"/>
</dbReference>
<dbReference type="SMART" id="SM00382">
    <property type="entry name" value="AAA"/>
    <property type="match status" value="1"/>
</dbReference>
<dbReference type="Proteomes" id="UP001595960">
    <property type="component" value="Unassembled WGS sequence"/>
</dbReference>
<evidence type="ECO:0000313" key="8">
    <source>
        <dbReference type="EMBL" id="MFC4829927.1"/>
    </source>
</evidence>
<dbReference type="CDD" id="cd03230">
    <property type="entry name" value="ABC_DR_subfamily_A"/>
    <property type="match status" value="1"/>
</dbReference>
<evidence type="ECO:0000256" key="4">
    <source>
        <dbReference type="ARBA" id="ARBA00022741"/>
    </source>
</evidence>
<comment type="subcellular location">
    <subcellularLocation>
        <location evidence="1">Cell membrane</location>
        <topology evidence="1">Peripheral membrane protein</topology>
    </subcellularLocation>
</comment>
<keyword evidence="5 8" id="KW-0067">ATP-binding</keyword>
<sequence length="293" mass="31608">MSDAAIATADLTKHYGRVAALEGLDLEVRRGEIFGFLGPNGSGKTTTIRLLLGLIRPTRGSATVLGVPVGDVVRSHRHLGYVPGEVALWPQLTGDEVLRLLGNVGGWVDPGFRAELIDRFHVDPSERIRSMSKGNRQKVALVAALMGRPDVLLLDEPTAGLDPLMEEQFQVVARDAAARGQTIFLSSHILDEVQDLCDRVGILRAGRLVEVAALEELRRIGATILEVVFDGEAPALEGVEGVAGVEPMAGVRGGVRITVAGEPDALIRRLAGHRVIRLHTVEPSLEEIFLTYY</sequence>
<evidence type="ECO:0000313" key="9">
    <source>
        <dbReference type="Proteomes" id="UP001595960"/>
    </source>
</evidence>
<dbReference type="RefSeq" id="WP_204395018.1">
    <property type="nucleotide sequence ID" value="NZ_JAFBBW010000001.1"/>
</dbReference>
<gene>
    <name evidence="8" type="ORF">ACFPER_14055</name>
</gene>
<dbReference type="Pfam" id="PF00005">
    <property type="entry name" value="ABC_tran"/>
    <property type="match status" value="1"/>
</dbReference>
<dbReference type="Gene3D" id="3.40.50.300">
    <property type="entry name" value="P-loop containing nucleotide triphosphate hydrolases"/>
    <property type="match status" value="1"/>
</dbReference>
<reference evidence="9" key="1">
    <citation type="journal article" date="2019" name="Int. J. Syst. Evol. Microbiol.">
        <title>The Global Catalogue of Microorganisms (GCM) 10K type strain sequencing project: providing services to taxonomists for standard genome sequencing and annotation.</title>
        <authorList>
            <consortium name="The Broad Institute Genomics Platform"/>
            <consortium name="The Broad Institute Genome Sequencing Center for Infectious Disease"/>
            <person name="Wu L."/>
            <person name="Ma J."/>
        </authorList>
    </citation>
    <scope>NUCLEOTIDE SEQUENCE [LARGE SCALE GENOMIC DNA]</scope>
    <source>
        <strain evidence="9">CGMCC 1.12192</strain>
    </source>
</reference>
<dbReference type="InterPro" id="IPR025302">
    <property type="entry name" value="DrrA1/2-like_C"/>
</dbReference>
<evidence type="ECO:0000256" key="6">
    <source>
        <dbReference type="ARBA" id="ARBA00023251"/>
    </source>
</evidence>
<accession>A0ABV9R8T4</accession>
<evidence type="ECO:0000256" key="1">
    <source>
        <dbReference type="ARBA" id="ARBA00004202"/>
    </source>
</evidence>
<protein>
    <submittedName>
        <fullName evidence="8">ATP-binding cassette domain-containing protein</fullName>
    </submittedName>
</protein>
<keyword evidence="6" id="KW-0046">Antibiotic resistance</keyword>
<feature type="domain" description="ABC transporter" evidence="7">
    <location>
        <begin position="6"/>
        <end position="230"/>
    </location>
</feature>
<keyword evidence="3" id="KW-0813">Transport</keyword>
<dbReference type="EMBL" id="JBHSJC010000002">
    <property type="protein sequence ID" value="MFC4829927.1"/>
    <property type="molecule type" value="Genomic_DNA"/>
</dbReference>
<organism evidence="8 9">
    <name type="scientific">Agromyces aurantiacus</name>
    <dbReference type="NCBI Taxonomy" id="165814"/>
    <lineage>
        <taxon>Bacteria</taxon>
        <taxon>Bacillati</taxon>
        <taxon>Actinomycetota</taxon>
        <taxon>Actinomycetes</taxon>
        <taxon>Micrococcales</taxon>
        <taxon>Microbacteriaceae</taxon>
        <taxon>Agromyces</taxon>
    </lineage>
</organism>
<dbReference type="Pfam" id="PF13732">
    <property type="entry name" value="DrrA1-3_C"/>
    <property type="match status" value="1"/>
</dbReference>
<dbReference type="PANTHER" id="PTHR42711:SF5">
    <property type="entry name" value="ABC TRANSPORTER ATP-BINDING PROTEIN NATA"/>
    <property type="match status" value="1"/>
</dbReference>
<dbReference type="InterPro" id="IPR050763">
    <property type="entry name" value="ABC_transporter_ATP-binding"/>
</dbReference>
<name>A0ABV9R8T4_9MICO</name>
<dbReference type="GO" id="GO:0005524">
    <property type="term" value="F:ATP binding"/>
    <property type="evidence" value="ECO:0007669"/>
    <property type="project" value="UniProtKB-KW"/>
</dbReference>
<evidence type="ECO:0000256" key="2">
    <source>
        <dbReference type="ARBA" id="ARBA00005417"/>
    </source>
</evidence>
<keyword evidence="9" id="KW-1185">Reference proteome</keyword>
<dbReference type="InterPro" id="IPR003593">
    <property type="entry name" value="AAA+_ATPase"/>
</dbReference>
<evidence type="ECO:0000256" key="5">
    <source>
        <dbReference type="ARBA" id="ARBA00022840"/>
    </source>
</evidence>
<evidence type="ECO:0000259" key="7">
    <source>
        <dbReference type="PROSITE" id="PS50893"/>
    </source>
</evidence>
<dbReference type="PANTHER" id="PTHR42711">
    <property type="entry name" value="ABC TRANSPORTER ATP-BINDING PROTEIN"/>
    <property type="match status" value="1"/>
</dbReference>